<feature type="domain" description="PAS" evidence="7">
    <location>
        <begin position="212"/>
        <end position="282"/>
    </location>
</feature>
<evidence type="ECO:0000256" key="2">
    <source>
        <dbReference type="ARBA" id="ARBA00012438"/>
    </source>
</evidence>
<evidence type="ECO:0000313" key="10">
    <source>
        <dbReference type="Proteomes" id="UP000366872"/>
    </source>
</evidence>
<dbReference type="EC" id="2.7.13.3" evidence="2"/>
<dbReference type="InterPro" id="IPR013656">
    <property type="entry name" value="PAS_4"/>
</dbReference>
<dbReference type="PANTHER" id="PTHR43304">
    <property type="entry name" value="PHYTOCHROME-LIKE PROTEIN CPH1"/>
    <property type="match status" value="1"/>
</dbReference>
<keyword evidence="6" id="KW-0472">Membrane</keyword>
<evidence type="ECO:0000256" key="3">
    <source>
        <dbReference type="ARBA" id="ARBA00022553"/>
    </source>
</evidence>
<dbReference type="Pfam" id="PF13426">
    <property type="entry name" value="PAS_9"/>
    <property type="match status" value="2"/>
</dbReference>
<keyword evidence="10" id="KW-1185">Reference proteome</keyword>
<dbReference type="AlphaFoldDB" id="A0A6C2UCT5"/>
<evidence type="ECO:0000259" key="7">
    <source>
        <dbReference type="PROSITE" id="PS50112"/>
    </source>
</evidence>
<dbReference type="PROSITE" id="PS50113">
    <property type="entry name" value="PAC"/>
    <property type="match status" value="2"/>
</dbReference>
<dbReference type="CDD" id="cd00130">
    <property type="entry name" value="PAS"/>
    <property type="match status" value="3"/>
</dbReference>
<keyword evidence="3" id="KW-0597">Phosphoprotein</keyword>
<gene>
    <name evidence="9" type="primary">arcB</name>
    <name evidence="9" type="ORF">PDESU_06264</name>
</gene>
<dbReference type="SMART" id="SM00091">
    <property type="entry name" value="PAS"/>
    <property type="match status" value="3"/>
</dbReference>
<proteinExistence type="predicted"/>
<evidence type="ECO:0000256" key="5">
    <source>
        <dbReference type="ARBA" id="ARBA00022777"/>
    </source>
</evidence>
<dbReference type="PANTHER" id="PTHR43304:SF1">
    <property type="entry name" value="PAC DOMAIN-CONTAINING PROTEIN"/>
    <property type="match status" value="1"/>
</dbReference>
<dbReference type="RefSeq" id="WP_136083150.1">
    <property type="nucleotide sequence ID" value="NZ_CAAHFG010000005.1"/>
</dbReference>
<accession>A0A6C2UCT5</accession>
<evidence type="ECO:0000313" key="9">
    <source>
        <dbReference type="EMBL" id="VGO17663.1"/>
    </source>
</evidence>
<organism evidence="9 10">
    <name type="scientific">Pontiella desulfatans</name>
    <dbReference type="NCBI Taxonomy" id="2750659"/>
    <lineage>
        <taxon>Bacteria</taxon>
        <taxon>Pseudomonadati</taxon>
        <taxon>Kiritimatiellota</taxon>
        <taxon>Kiritimatiellia</taxon>
        <taxon>Kiritimatiellales</taxon>
        <taxon>Pontiellaceae</taxon>
        <taxon>Pontiella</taxon>
    </lineage>
</organism>
<feature type="domain" description="PAC" evidence="8">
    <location>
        <begin position="161"/>
        <end position="211"/>
    </location>
</feature>
<dbReference type="InterPro" id="IPR000014">
    <property type="entry name" value="PAS"/>
</dbReference>
<dbReference type="InterPro" id="IPR052162">
    <property type="entry name" value="Sensor_kinase/Photoreceptor"/>
</dbReference>
<evidence type="ECO:0000256" key="4">
    <source>
        <dbReference type="ARBA" id="ARBA00022679"/>
    </source>
</evidence>
<feature type="domain" description="PAC" evidence="8">
    <location>
        <begin position="410"/>
        <end position="462"/>
    </location>
</feature>
<name>A0A6C2UCT5_PONDE</name>
<dbReference type="Gene3D" id="3.30.450.20">
    <property type="entry name" value="PAS domain"/>
    <property type="match status" value="3"/>
</dbReference>
<dbReference type="GO" id="GO:0004673">
    <property type="term" value="F:protein histidine kinase activity"/>
    <property type="evidence" value="ECO:0007669"/>
    <property type="project" value="UniProtKB-EC"/>
</dbReference>
<dbReference type="EMBL" id="CAAHFG010000005">
    <property type="protein sequence ID" value="VGO17663.1"/>
    <property type="molecule type" value="Genomic_DNA"/>
</dbReference>
<evidence type="ECO:0000256" key="6">
    <source>
        <dbReference type="SAM" id="Phobius"/>
    </source>
</evidence>
<dbReference type="PROSITE" id="PS50112">
    <property type="entry name" value="PAS"/>
    <property type="match status" value="1"/>
</dbReference>
<dbReference type="InterPro" id="IPR000700">
    <property type="entry name" value="PAS-assoc_C"/>
</dbReference>
<dbReference type="Pfam" id="PF08448">
    <property type="entry name" value="PAS_4"/>
    <property type="match status" value="1"/>
</dbReference>
<protein>
    <recommendedName>
        <fullName evidence="2">histidine kinase</fullName>
        <ecNumber evidence="2">2.7.13.3</ecNumber>
    </recommendedName>
</protein>
<feature type="transmembrane region" description="Helical" evidence="6">
    <location>
        <begin position="43"/>
        <end position="64"/>
    </location>
</feature>
<keyword evidence="4" id="KW-0808">Transferase</keyword>
<dbReference type="Proteomes" id="UP000366872">
    <property type="component" value="Unassembled WGS sequence"/>
</dbReference>
<keyword evidence="6" id="KW-1133">Transmembrane helix</keyword>
<sequence length="509" mass="58273">MPRQRTTILKAARSMALAAGMVATARAGTLSDYLGDLSYLKSDTVIIALLASTVLLLMGVLIRLRQMRVSLERKSLALEKSERHIRLMGDNLPNVTIFQLVQTPEGTFRFTYLSKGYERALGFDRDHVLQDARIAYDHVYEEDVSLLKRAFLLGKENMEPVDFELRVLDITGKLKWLYVSAVPHMDQGMLVWDGFMQDVSTNKNTEDALVEENRNFQNLFETIDDFLVVCDMNGTLIHTNPSVVKRLGYSSRELGDMSIFELYPEESRVEIYQVIARMQTEQATTCGLPLKMKSNGTIPVEMNIFQGSWKNKKAIFGVARDIANRQRTESALRESQQMLQLIMDTIPMSVFWKDKDSVYLGCNKTFTRECGLESLEDVVGKTPYDLFDPALAPQIVSRDQDVIVNNQPLFNYTQSHTRADGSIGWREISKIPLRNENGRAVGILGVWRDVTEQNRAEERLKRTLEDMERFNQLMRGRERRTLELKAEINKLLKELGEPQKYRTTTDDLS</sequence>
<dbReference type="InterPro" id="IPR001610">
    <property type="entry name" value="PAC"/>
</dbReference>
<evidence type="ECO:0000259" key="8">
    <source>
        <dbReference type="PROSITE" id="PS50113"/>
    </source>
</evidence>
<evidence type="ECO:0000256" key="1">
    <source>
        <dbReference type="ARBA" id="ARBA00000085"/>
    </source>
</evidence>
<reference evidence="9 10" key="1">
    <citation type="submission" date="2019-04" db="EMBL/GenBank/DDBJ databases">
        <authorList>
            <person name="Van Vliet M D."/>
        </authorList>
    </citation>
    <scope>NUCLEOTIDE SEQUENCE [LARGE SCALE GENOMIC DNA]</scope>
    <source>
        <strain evidence="9 10">F1</strain>
    </source>
</reference>
<dbReference type="InterPro" id="IPR035965">
    <property type="entry name" value="PAS-like_dom_sf"/>
</dbReference>
<dbReference type="SMART" id="SM00086">
    <property type="entry name" value="PAC"/>
    <property type="match status" value="2"/>
</dbReference>
<comment type="catalytic activity">
    <reaction evidence="1">
        <text>ATP + protein L-histidine = ADP + protein N-phospho-L-histidine.</text>
        <dbReference type="EC" id="2.7.13.3"/>
    </reaction>
</comment>
<keyword evidence="5" id="KW-0418">Kinase</keyword>
<dbReference type="NCBIfam" id="TIGR00229">
    <property type="entry name" value="sensory_box"/>
    <property type="match status" value="3"/>
</dbReference>
<dbReference type="SUPFAM" id="SSF55785">
    <property type="entry name" value="PYP-like sensor domain (PAS domain)"/>
    <property type="match status" value="3"/>
</dbReference>
<keyword evidence="6" id="KW-0812">Transmembrane</keyword>